<accession>A0A1T4XDH8</accession>
<evidence type="ECO:0000259" key="1">
    <source>
        <dbReference type="Pfam" id="PF03235"/>
    </source>
</evidence>
<dbReference type="InterPro" id="IPR004919">
    <property type="entry name" value="GmrSD_N"/>
</dbReference>
<dbReference type="GeneID" id="93338205"/>
<dbReference type="PANTHER" id="PTHR39639">
    <property type="entry name" value="CHROMOSOME 16, WHOLE GENOME SHOTGUN SEQUENCE"/>
    <property type="match status" value="1"/>
</dbReference>
<protein>
    <recommendedName>
        <fullName evidence="1">GmrSD restriction endonucleases N-terminal domain-containing protein</fullName>
    </recommendedName>
</protein>
<evidence type="ECO:0000313" key="2">
    <source>
        <dbReference type="EMBL" id="SKA87614.1"/>
    </source>
</evidence>
<dbReference type="AlphaFoldDB" id="A0A1T4XDH8"/>
<dbReference type="PANTHER" id="PTHR39639:SF1">
    <property type="entry name" value="DUF262 DOMAIN-CONTAINING PROTEIN"/>
    <property type="match status" value="1"/>
</dbReference>
<dbReference type="RefSeq" id="WP_078784666.1">
    <property type="nucleotide sequence ID" value="NZ_FUYF01000009.1"/>
</dbReference>
<dbReference type="Pfam" id="PF03235">
    <property type="entry name" value="GmrSD_N"/>
    <property type="match status" value="1"/>
</dbReference>
<organism evidence="2 3">
    <name type="scientific">Gemmiger formicilis</name>
    <dbReference type="NCBI Taxonomy" id="745368"/>
    <lineage>
        <taxon>Bacteria</taxon>
        <taxon>Bacillati</taxon>
        <taxon>Bacillota</taxon>
        <taxon>Clostridia</taxon>
        <taxon>Eubacteriales</taxon>
        <taxon>Gemmiger</taxon>
    </lineage>
</organism>
<dbReference type="EMBL" id="FUYF01000009">
    <property type="protein sequence ID" value="SKA87614.1"/>
    <property type="molecule type" value="Genomic_DNA"/>
</dbReference>
<dbReference type="OrthoDB" id="9770340at2"/>
<gene>
    <name evidence="2" type="ORF">SAMN02745178_01748</name>
</gene>
<name>A0A1T4XDH8_9FIRM</name>
<dbReference type="STRING" id="745368.SAMN02745178_01748"/>
<reference evidence="2 3" key="1">
    <citation type="submission" date="2017-02" db="EMBL/GenBank/DDBJ databases">
        <authorList>
            <person name="Peterson S.W."/>
        </authorList>
    </citation>
    <scope>NUCLEOTIDE SEQUENCE [LARGE SCALE GENOMIC DNA]</scope>
    <source>
        <strain evidence="2 3">ATCC 27749</strain>
    </source>
</reference>
<proteinExistence type="predicted"/>
<sequence>MIFPGEKIQWEKEKQTTVHASDSKINEKYMAGEVRIVTEQARYPLDTITGMVSSGKYNLMPTFQRRHRWDDEKKSRLIESFIMNVPIPPIFLYEVKFSEYEVMDGLQRLSTICDFYEDKFCLTGLKLWPELNGKRYSELPEMVRQGIDRRYLSSIILLQESAKTAQKAQDMKQLVFERINSGGVKLEPQETRNALYNGPMNELCANLARNKYLCALFRIPNEESYSLLDDEQELPDVAERVEKELENNSLYRTMYDVELVLRFFAIRNLEGYQNQFSDFLDKYLIYANKFSSETLKKLSSLFSDTIFFAYQLLGENAFFLWRYRRTKSGSKWGWFTRSTTTVYDPLMFVLSEFLDQKECLLSAVKAIREDLKPFYQKNYDVFEGRNSNRSDIEKRITLYREFFKKYLED</sequence>
<evidence type="ECO:0000313" key="3">
    <source>
        <dbReference type="Proteomes" id="UP000190286"/>
    </source>
</evidence>
<dbReference type="Proteomes" id="UP000190286">
    <property type="component" value="Unassembled WGS sequence"/>
</dbReference>
<keyword evidence="3" id="KW-1185">Reference proteome</keyword>
<feature type="domain" description="GmrSD restriction endonucleases N-terminal" evidence="1">
    <location>
        <begin position="51"/>
        <end position="196"/>
    </location>
</feature>